<name>A0A6A4GS20_9AGAR</name>
<dbReference type="Proteomes" id="UP000799118">
    <property type="component" value="Unassembled WGS sequence"/>
</dbReference>
<dbReference type="EMBL" id="ML769768">
    <property type="protein sequence ID" value="KAE9387987.1"/>
    <property type="molecule type" value="Genomic_DNA"/>
</dbReference>
<keyword evidence="2" id="KW-1185">Reference proteome</keyword>
<accession>A0A6A4GS20</accession>
<gene>
    <name evidence="1" type="ORF">BT96DRAFT_927295</name>
</gene>
<protein>
    <submittedName>
        <fullName evidence="1">Uncharacterized protein</fullName>
    </submittedName>
</protein>
<feature type="non-terminal residue" evidence="1">
    <location>
        <position position="1"/>
    </location>
</feature>
<organism evidence="1 2">
    <name type="scientific">Gymnopus androsaceus JB14</name>
    <dbReference type="NCBI Taxonomy" id="1447944"/>
    <lineage>
        <taxon>Eukaryota</taxon>
        <taxon>Fungi</taxon>
        <taxon>Dikarya</taxon>
        <taxon>Basidiomycota</taxon>
        <taxon>Agaricomycotina</taxon>
        <taxon>Agaricomycetes</taxon>
        <taxon>Agaricomycetidae</taxon>
        <taxon>Agaricales</taxon>
        <taxon>Marasmiineae</taxon>
        <taxon>Omphalotaceae</taxon>
        <taxon>Gymnopus</taxon>
    </lineage>
</organism>
<sequence>VMKKASRLYCFPKTCSSSTALGTHAVQEATLSLCCVGDVYEGRTIHNHSDLSRLLYVNFAMIHCPTSDHATELMLTLSYQRLQTIQPLSDEELYDKIRRTFPPFETNFYQFTKVALSFRLDPWLLPKAELESSDLFEDSQSSRNRVMRGPIPKTLVEKIRLGTLLRWLPEAYQRALFSS</sequence>
<proteinExistence type="predicted"/>
<evidence type="ECO:0000313" key="1">
    <source>
        <dbReference type="EMBL" id="KAE9387987.1"/>
    </source>
</evidence>
<reference evidence="1" key="1">
    <citation type="journal article" date="2019" name="Environ. Microbiol.">
        <title>Fungal ecological strategies reflected in gene transcription - a case study of two litter decomposers.</title>
        <authorList>
            <person name="Barbi F."/>
            <person name="Kohler A."/>
            <person name="Barry K."/>
            <person name="Baskaran P."/>
            <person name="Daum C."/>
            <person name="Fauchery L."/>
            <person name="Ihrmark K."/>
            <person name="Kuo A."/>
            <person name="LaButti K."/>
            <person name="Lipzen A."/>
            <person name="Morin E."/>
            <person name="Grigoriev I.V."/>
            <person name="Henrissat B."/>
            <person name="Lindahl B."/>
            <person name="Martin F."/>
        </authorList>
    </citation>
    <scope>NUCLEOTIDE SEQUENCE</scope>
    <source>
        <strain evidence="1">JB14</strain>
    </source>
</reference>
<dbReference type="AlphaFoldDB" id="A0A6A4GS20"/>
<evidence type="ECO:0000313" key="2">
    <source>
        <dbReference type="Proteomes" id="UP000799118"/>
    </source>
</evidence>